<name>A0ABN1JTZ9_9BURK</name>
<dbReference type="InterPro" id="IPR004165">
    <property type="entry name" value="CoA_trans_fam_I"/>
</dbReference>
<dbReference type="Pfam" id="PF01144">
    <property type="entry name" value="CoA_trans"/>
    <property type="match status" value="1"/>
</dbReference>
<proteinExistence type="inferred from homology"/>
<keyword evidence="2 3" id="KW-0808">Transferase</keyword>
<sequence length="212" mass="22254">MAWTRDEMAARAAQELQDGFYVNLGIGLPTLVANHVPGGMEVWLQSENGLLGIGPFPTEEEVDADMINAGKQTVTTLPGSSIFSSADSFGMIRGGKINLAILGAMQVSEKGDLANWMIPGKMVKGMGGAMDLVAGVGRVIVLMEHVATKKDGSTDMKLLPACTLPLTGLGVVNRIITDLAVMDVTPEGLKLIETAPGVSREEVQGKTGVPLH</sequence>
<evidence type="ECO:0000256" key="1">
    <source>
        <dbReference type="ARBA" id="ARBA00007047"/>
    </source>
</evidence>
<gene>
    <name evidence="3" type="ORF">GCM10009107_14440</name>
</gene>
<dbReference type="NCBIfam" id="TIGR02428">
    <property type="entry name" value="pcaJ_scoB_fam"/>
    <property type="match status" value="1"/>
</dbReference>
<dbReference type="PANTHER" id="PTHR13707">
    <property type="entry name" value="KETOACID-COENZYME A TRANSFERASE"/>
    <property type="match status" value="1"/>
</dbReference>
<dbReference type="Gene3D" id="3.40.1080.10">
    <property type="entry name" value="Glutaconate Coenzyme A-transferase"/>
    <property type="match status" value="1"/>
</dbReference>
<comment type="similarity">
    <text evidence="1">Belongs to the 3-oxoacid CoA-transferase subunit B family.</text>
</comment>
<evidence type="ECO:0000313" key="4">
    <source>
        <dbReference type="Proteomes" id="UP001500279"/>
    </source>
</evidence>
<keyword evidence="4" id="KW-1185">Reference proteome</keyword>
<dbReference type="PROSITE" id="PS01274">
    <property type="entry name" value="COA_TRANSF_2"/>
    <property type="match status" value="1"/>
</dbReference>
<reference evidence="3 4" key="1">
    <citation type="journal article" date="2019" name="Int. J. Syst. Evol. Microbiol.">
        <title>The Global Catalogue of Microorganisms (GCM) 10K type strain sequencing project: providing services to taxonomists for standard genome sequencing and annotation.</title>
        <authorList>
            <consortium name="The Broad Institute Genomics Platform"/>
            <consortium name="The Broad Institute Genome Sequencing Center for Infectious Disease"/>
            <person name="Wu L."/>
            <person name="Ma J."/>
        </authorList>
    </citation>
    <scope>NUCLEOTIDE SEQUENCE [LARGE SCALE GENOMIC DNA]</scope>
    <source>
        <strain evidence="3 4">JCM 15503</strain>
    </source>
</reference>
<dbReference type="InterPro" id="IPR012791">
    <property type="entry name" value="3-oxoacid_CoA-transf_B"/>
</dbReference>
<evidence type="ECO:0000256" key="2">
    <source>
        <dbReference type="ARBA" id="ARBA00022679"/>
    </source>
</evidence>
<evidence type="ECO:0000313" key="3">
    <source>
        <dbReference type="EMBL" id="GAA0746659.1"/>
    </source>
</evidence>
<comment type="caution">
    <text evidence="3">The sequence shown here is derived from an EMBL/GenBank/DDBJ whole genome shotgun (WGS) entry which is preliminary data.</text>
</comment>
<dbReference type="Proteomes" id="UP001500279">
    <property type="component" value="Unassembled WGS sequence"/>
</dbReference>
<dbReference type="InterPro" id="IPR004164">
    <property type="entry name" value="CoA_transf_AS"/>
</dbReference>
<dbReference type="PANTHER" id="PTHR13707:SF57">
    <property type="entry name" value="SUCCINYL-COA:3-KETOACID COENZYME A TRANSFERASE SUBUNIT B-RELATED"/>
    <property type="match status" value="1"/>
</dbReference>
<dbReference type="RefSeq" id="WP_141286639.1">
    <property type="nucleotide sequence ID" value="NZ_BAAAEW010000006.1"/>
</dbReference>
<organism evidence="3 4">
    <name type="scientific">Ideonella azotifigens</name>
    <dbReference type="NCBI Taxonomy" id="513160"/>
    <lineage>
        <taxon>Bacteria</taxon>
        <taxon>Pseudomonadati</taxon>
        <taxon>Pseudomonadota</taxon>
        <taxon>Betaproteobacteria</taxon>
        <taxon>Burkholderiales</taxon>
        <taxon>Sphaerotilaceae</taxon>
        <taxon>Ideonella</taxon>
    </lineage>
</organism>
<dbReference type="InterPro" id="IPR037171">
    <property type="entry name" value="NagB/RpiA_transferase-like"/>
</dbReference>
<protein>
    <submittedName>
        <fullName evidence="3">CoA transferase subunit B</fullName>
    </submittedName>
</protein>
<dbReference type="SMART" id="SM00882">
    <property type="entry name" value="CoA_trans"/>
    <property type="match status" value="1"/>
</dbReference>
<dbReference type="SUPFAM" id="SSF100950">
    <property type="entry name" value="NagB/RpiA/CoA transferase-like"/>
    <property type="match status" value="1"/>
</dbReference>
<accession>A0ABN1JTZ9</accession>
<dbReference type="EMBL" id="BAAAEW010000006">
    <property type="protein sequence ID" value="GAA0746659.1"/>
    <property type="molecule type" value="Genomic_DNA"/>
</dbReference>
<dbReference type="GO" id="GO:0016740">
    <property type="term" value="F:transferase activity"/>
    <property type="evidence" value="ECO:0007669"/>
    <property type="project" value="UniProtKB-KW"/>
</dbReference>